<keyword evidence="11" id="KW-1133">Transmembrane helix</keyword>
<dbReference type="PANTHER" id="PTHR42878">
    <property type="entry name" value="TWO-COMPONENT HISTIDINE KINASE"/>
    <property type="match status" value="1"/>
</dbReference>
<keyword evidence="11" id="KW-0812">Transmembrane</keyword>
<dbReference type="InterPro" id="IPR050351">
    <property type="entry name" value="BphY/WalK/GraS-like"/>
</dbReference>
<keyword evidence="5" id="KW-0808">Transferase</keyword>
<dbReference type="Pfam" id="PF02518">
    <property type="entry name" value="HATPase_c"/>
    <property type="match status" value="1"/>
</dbReference>
<protein>
    <recommendedName>
        <fullName evidence="3">histidine kinase</fullName>
        <ecNumber evidence="3">2.7.13.3</ecNumber>
    </recommendedName>
</protein>
<keyword evidence="9" id="KW-0902">Two-component regulatory system</keyword>
<dbReference type="HOGENOM" id="CLU_000445_89_3_9"/>
<dbReference type="GO" id="GO:0005524">
    <property type="term" value="F:ATP binding"/>
    <property type="evidence" value="ECO:0007669"/>
    <property type="project" value="UniProtKB-KW"/>
</dbReference>
<keyword evidence="14" id="KW-1185">Reference proteome</keyword>
<evidence type="ECO:0000313" key="14">
    <source>
        <dbReference type="Proteomes" id="UP000029278"/>
    </source>
</evidence>
<sequence length="365" mass="41103">MKTSLKMSIKILALMVIPLMVYFLSLGLLTNLFSFVKQAIPVLRAMDWGIFRHTATLLSGAAVAYLFFLLIIKPILHIVHWIQALSQGTFQEPAATGFLFSGTPIFQKSKQFLYKDLLIQMQILTDKLKQSETDRRTLEKSRRDWLAGITHDLKTPLSYIQGYASMIAAERYNWSEREVKTFGAKIEQKSMHIQKLIDDLNASFQSENGKIALQKTRTEMVEFLRRITLDTANSPRSAEYAFAYETELDTCFLEADTALLQRAMQNILVNAVIHNPPGTEIRVSVSKKPLVFCIQVADNGTGMDEQTRNNLFESYYRGMPTHQPAEGSGLGMAIARQLIELHGGSIRAESAPERGTSILIELPPP</sequence>
<dbReference type="Proteomes" id="UP000029278">
    <property type="component" value="Unassembled WGS sequence"/>
</dbReference>
<keyword evidence="4" id="KW-0597">Phosphoprotein</keyword>
<proteinExistence type="predicted"/>
<dbReference type="SUPFAM" id="SSF47384">
    <property type="entry name" value="Homodimeric domain of signal transducing histidine kinase"/>
    <property type="match status" value="1"/>
</dbReference>
<evidence type="ECO:0000256" key="8">
    <source>
        <dbReference type="ARBA" id="ARBA00022840"/>
    </source>
</evidence>
<dbReference type="RefSeq" id="WP_051985313.1">
    <property type="nucleotide sequence ID" value="NZ_BOSD01000007.1"/>
</dbReference>
<gene>
    <name evidence="13" type="ORF">DJ90_6530</name>
</gene>
<comment type="caution">
    <text evidence="13">The sequence shown here is derived from an EMBL/GenBank/DDBJ whole genome shotgun (WGS) entry which is preliminary data.</text>
</comment>
<dbReference type="OrthoDB" id="368131at2"/>
<organism evidence="13 14">
    <name type="scientific">Paenibacillus macerans</name>
    <name type="common">Bacillus macerans</name>
    <dbReference type="NCBI Taxonomy" id="44252"/>
    <lineage>
        <taxon>Bacteria</taxon>
        <taxon>Bacillati</taxon>
        <taxon>Bacillota</taxon>
        <taxon>Bacilli</taxon>
        <taxon>Bacillales</taxon>
        <taxon>Paenibacillaceae</taxon>
        <taxon>Paenibacillus</taxon>
    </lineage>
</organism>
<evidence type="ECO:0000256" key="2">
    <source>
        <dbReference type="ARBA" id="ARBA00004370"/>
    </source>
</evidence>
<evidence type="ECO:0000256" key="10">
    <source>
        <dbReference type="SAM" id="Coils"/>
    </source>
</evidence>
<dbReference type="GeneID" id="77011904"/>
<dbReference type="Gene3D" id="3.30.565.10">
    <property type="entry name" value="Histidine kinase-like ATPase, C-terminal domain"/>
    <property type="match status" value="1"/>
</dbReference>
<evidence type="ECO:0000256" key="9">
    <source>
        <dbReference type="ARBA" id="ARBA00023012"/>
    </source>
</evidence>
<dbReference type="InterPro" id="IPR036097">
    <property type="entry name" value="HisK_dim/P_sf"/>
</dbReference>
<dbReference type="GO" id="GO:0030295">
    <property type="term" value="F:protein kinase activator activity"/>
    <property type="evidence" value="ECO:0007669"/>
    <property type="project" value="TreeGrafter"/>
</dbReference>
<dbReference type="PROSITE" id="PS50109">
    <property type="entry name" value="HIS_KIN"/>
    <property type="match status" value="1"/>
</dbReference>
<dbReference type="GO" id="GO:0000156">
    <property type="term" value="F:phosphorelay response regulator activity"/>
    <property type="evidence" value="ECO:0007669"/>
    <property type="project" value="TreeGrafter"/>
</dbReference>
<keyword evidence="6" id="KW-0547">Nucleotide-binding</keyword>
<feature type="domain" description="Histidine kinase" evidence="12">
    <location>
        <begin position="148"/>
        <end position="365"/>
    </location>
</feature>
<evidence type="ECO:0000256" key="4">
    <source>
        <dbReference type="ARBA" id="ARBA00022553"/>
    </source>
</evidence>
<keyword evidence="10" id="KW-0175">Coiled coil</keyword>
<dbReference type="GO" id="GO:0000155">
    <property type="term" value="F:phosphorelay sensor kinase activity"/>
    <property type="evidence" value="ECO:0007669"/>
    <property type="project" value="InterPro"/>
</dbReference>
<evidence type="ECO:0000313" key="13">
    <source>
        <dbReference type="EMBL" id="KFN10239.1"/>
    </source>
</evidence>
<dbReference type="InterPro" id="IPR004358">
    <property type="entry name" value="Sig_transdc_His_kin-like_C"/>
</dbReference>
<comment type="catalytic activity">
    <reaction evidence="1">
        <text>ATP + protein L-histidine = ADP + protein N-phospho-L-histidine.</text>
        <dbReference type="EC" id="2.7.13.3"/>
    </reaction>
</comment>
<keyword evidence="11" id="KW-0472">Membrane</keyword>
<evidence type="ECO:0000256" key="3">
    <source>
        <dbReference type="ARBA" id="ARBA00012438"/>
    </source>
</evidence>
<dbReference type="AlphaFoldDB" id="A0A090ZFY5"/>
<name>A0A090ZFY5_PAEMA</name>
<dbReference type="Pfam" id="PF00512">
    <property type="entry name" value="HisKA"/>
    <property type="match status" value="1"/>
</dbReference>
<dbReference type="EMBL" id="JMQA01000019">
    <property type="protein sequence ID" value="KFN10239.1"/>
    <property type="molecule type" value="Genomic_DNA"/>
</dbReference>
<dbReference type="InterPro" id="IPR005467">
    <property type="entry name" value="His_kinase_dom"/>
</dbReference>
<dbReference type="SMART" id="SM00388">
    <property type="entry name" value="HisKA"/>
    <property type="match status" value="1"/>
</dbReference>
<evidence type="ECO:0000256" key="5">
    <source>
        <dbReference type="ARBA" id="ARBA00022679"/>
    </source>
</evidence>
<reference evidence="13 14" key="1">
    <citation type="submission" date="2014-04" db="EMBL/GenBank/DDBJ databases">
        <authorList>
            <person name="Bishop-Lilly K.A."/>
            <person name="Broomall S.M."/>
            <person name="Chain P.S."/>
            <person name="Chertkov O."/>
            <person name="Coyne S.R."/>
            <person name="Daligault H.E."/>
            <person name="Davenport K.W."/>
            <person name="Erkkila T."/>
            <person name="Frey K.G."/>
            <person name="Gibbons H.S."/>
            <person name="Gu W."/>
            <person name="Jaissle J."/>
            <person name="Johnson S.L."/>
            <person name="Koroleva G.I."/>
            <person name="Ladner J.T."/>
            <person name="Lo C.-C."/>
            <person name="Minogue T.D."/>
            <person name="Munk C."/>
            <person name="Palacios G.F."/>
            <person name="Redden C.L."/>
            <person name="Rosenzweig C.N."/>
            <person name="Scholz M.B."/>
            <person name="Teshima H."/>
            <person name="Xu Y."/>
        </authorList>
    </citation>
    <scope>NUCLEOTIDE SEQUENCE [LARGE SCALE GENOMIC DNA]</scope>
    <source>
        <strain evidence="13 14">8244</strain>
    </source>
</reference>
<dbReference type="CDD" id="cd00082">
    <property type="entry name" value="HisKA"/>
    <property type="match status" value="1"/>
</dbReference>
<evidence type="ECO:0000259" key="12">
    <source>
        <dbReference type="PROSITE" id="PS50109"/>
    </source>
</evidence>
<dbReference type="PRINTS" id="PR00344">
    <property type="entry name" value="BCTRLSENSOR"/>
</dbReference>
<evidence type="ECO:0000256" key="1">
    <source>
        <dbReference type="ARBA" id="ARBA00000085"/>
    </source>
</evidence>
<keyword evidence="8" id="KW-0067">ATP-binding</keyword>
<dbReference type="EC" id="2.7.13.3" evidence="3"/>
<accession>A0A090ZFY5</accession>
<evidence type="ECO:0000256" key="7">
    <source>
        <dbReference type="ARBA" id="ARBA00022777"/>
    </source>
</evidence>
<comment type="subcellular location">
    <subcellularLocation>
        <location evidence="2">Membrane</location>
    </subcellularLocation>
</comment>
<dbReference type="Gene3D" id="1.10.287.130">
    <property type="match status" value="1"/>
</dbReference>
<dbReference type="InterPro" id="IPR036890">
    <property type="entry name" value="HATPase_C_sf"/>
</dbReference>
<dbReference type="SUPFAM" id="SSF55874">
    <property type="entry name" value="ATPase domain of HSP90 chaperone/DNA topoisomerase II/histidine kinase"/>
    <property type="match status" value="1"/>
</dbReference>
<dbReference type="STRING" id="44252.DJ90_6530"/>
<feature type="coiled-coil region" evidence="10">
    <location>
        <begin position="114"/>
        <end position="141"/>
    </location>
</feature>
<dbReference type="PATRIC" id="fig|44252.3.peg.1594"/>
<dbReference type="CDD" id="cd00075">
    <property type="entry name" value="HATPase"/>
    <property type="match status" value="1"/>
</dbReference>
<feature type="transmembrane region" description="Helical" evidence="11">
    <location>
        <begin position="50"/>
        <end position="72"/>
    </location>
</feature>
<feature type="transmembrane region" description="Helical" evidence="11">
    <location>
        <begin position="12"/>
        <end position="30"/>
    </location>
</feature>
<dbReference type="PANTHER" id="PTHR42878:SF7">
    <property type="entry name" value="SENSOR HISTIDINE KINASE GLRK"/>
    <property type="match status" value="1"/>
</dbReference>
<dbReference type="GO" id="GO:0007234">
    <property type="term" value="P:osmosensory signaling via phosphorelay pathway"/>
    <property type="evidence" value="ECO:0007669"/>
    <property type="project" value="TreeGrafter"/>
</dbReference>
<dbReference type="SMART" id="SM00387">
    <property type="entry name" value="HATPase_c"/>
    <property type="match status" value="1"/>
</dbReference>
<keyword evidence="7 13" id="KW-0418">Kinase</keyword>
<dbReference type="InterPro" id="IPR003661">
    <property type="entry name" value="HisK_dim/P_dom"/>
</dbReference>
<evidence type="ECO:0000256" key="6">
    <source>
        <dbReference type="ARBA" id="ARBA00022741"/>
    </source>
</evidence>
<dbReference type="InterPro" id="IPR003594">
    <property type="entry name" value="HATPase_dom"/>
</dbReference>
<evidence type="ECO:0000256" key="11">
    <source>
        <dbReference type="SAM" id="Phobius"/>
    </source>
</evidence>